<dbReference type="InterPro" id="IPR029787">
    <property type="entry name" value="Nucleotide_cyclase"/>
</dbReference>
<dbReference type="Gene3D" id="3.30.70.1230">
    <property type="entry name" value="Nucleotide cyclase"/>
    <property type="match status" value="1"/>
</dbReference>
<dbReference type="Pfam" id="PF13401">
    <property type="entry name" value="AAA_22"/>
    <property type="match status" value="1"/>
</dbReference>
<feature type="domain" description="Guanylate cyclase" evidence="1">
    <location>
        <begin position="14"/>
        <end position="126"/>
    </location>
</feature>
<dbReference type="InterPro" id="IPR001054">
    <property type="entry name" value="A/G_cyclase"/>
</dbReference>
<keyword evidence="3" id="KW-1185">Reference proteome</keyword>
<dbReference type="RefSeq" id="WP_161982668.1">
    <property type="nucleotide sequence ID" value="NZ_BIFT01000002.1"/>
</dbReference>
<proteinExistence type="predicted"/>
<dbReference type="PRINTS" id="PR00364">
    <property type="entry name" value="DISEASERSIST"/>
</dbReference>
<dbReference type="GO" id="GO:0035556">
    <property type="term" value="P:intracellular signal transduction"/>
    <property type="evidence" value="ECO:0007669"/>
    <property type="project" value="InterPro"/>
</dbReference>
<evidence type="ECO:0000313" key="2">
    <source>
        <dbReference type="EMBL" id="GCE31631.1"/>
    </source>
</evidence>
<organism evidence="2 3">
    <name type="scientific">Dictyobacter alpinus</name>
    <dbReference type="NCBI Taxonomy" id="2014873"/>
    <lineage>
        <taxon>Bacteria</taxon>
        <taxon>Bacillati</taxon>
        <taxon>Chloroflexota</taxon>
        <taxon>Ktedonobacteria</taxon>
        <taxon>Ktedonobacterales</taxon>
        <taxon>Dictyobacteraceae</taxon>
        <taxon>Dictyobacter</taxon>
    </lineage>
</organism>
<dbReference type="SUPFAM" id="SSF48452">
    <property type="entry name" value="TPR-like"/>
    <property type="match status" value="2"/>
</dbReference>
<dbReference type="SMART" id="SM00044">
    <property type="entry name" value="CYCc"/>
    <property type="match status" value="1"/>
</dbReference>
<dbReference type="AlphaFoldDB" id="A0A402BJV0"/>
<protein>
    <submittedName>
        <fullName evidence="2">LuxR family transcriptional regulator</fullName>
    </submittedName>
</protein>
<dbReference type="SUPFAM" id="SSF55073">
    <property type="entry name" value="Nucleotide cyclase"/>
    <property type="match status" value="1"/>
</dbReference>
<dbReference type="PANTHER" id="PTHR47691:SF3">
    <property type="entry name" value="HTH-TYPE TRANSCRIPTIONAL REGULATOR RV0890C-RELATED"/>
    <property type="match status" value="1"/>
</dbReference>
<dbReference type="PROSITE" id="PS50125">
    <property type="entry name" value="GUANYLATE_CYCLASE_2"/>
    <property type="match status" value="1"/>
</dbReference>
<dbReference type="InterPro" id="IPR058852">
    <property type="entry name" value="HTH_77"/>
</dbReference>
<dbReference type="GO" id="GO:0016887">
    <property type="term" value="F:ATP hydrolysis activity"/>
    <property type="evidence" value="ECO:0007669"/>
    <property type="project" value="InterPro"/>
</dbReference>
<evidence type="ECO:0000313" key="3">
    <source>
        <dbReference type="Proteomes" id="UP000287171"/>
    </source>
</evidence>
<dbReference type="CDD" id="cd07302">
    <property type="entry name" value="CHD"/>
    <property type="match status" value="1"/>
</dbReference>
<dbReference type="InterPro" id="IPR049945">
    <property type="entry name" value="AAA_22"/>
</dbReference>
<dbReference type="SUPFAM" id="SSF52540">
    <property type="entry name" value="P-loop containing nucleoside triphosphate hydrolases"/>
    <property type="match status" value="1"/>
</dbReference>
<name>A0A402BJV0_9CHLR</name>
<dbReference type="GO" id="GO:0009190">
    <property type="term" value="P:cyclic nucleotide biosynthetic process"/>
    <property type="evidence" value="ECO:0007669"/>
    <property type="project" value="InterPro"/>
</dbReference>
<dbReference type="Pfam" id="PF25872">
    <property type="entry name" value="HTH_77"/>
    <property type="match status" value="1"/>
</dbReference>
<dbReference type="Gene3D" id="1.25.40.10">
    <property type="entry name" value="Tetratricopeptide repeat domain"/>
    <property type="match status" value="2"/>
</dbReference>
<evidence type="ECO:0000259" key="1">
    <source>
        <dbReference type="PROSITE" id="PS50125"/>
    </source>
</evidence>
<dbReference type="InterPro" id="IPR027417">
    <property type="entry name" value="P-loop_NTPase"/>
</dbReference>
<dbReference type="Proteomes" id="UP000287171">
    <property type="component" value="Unassembled WGS sequence"/>
</dbReference>
<dbReference type="Pfam" id="PF00211">
    <property type="entry name" value="Guanylate_cyc"/>
    <property type="match status" value="1"/>
</dbReference>
<dbReference type="InterPro" id="IPR011990">
    <property type="entry name" value="TPR-like_helical_dom_sf"/>
</dbReference>
<comment type="caution">
    <text evidence="2">The sequence shown here is derived from an EMBL/GenBank/DDBJ whole genome shotgun (WGS) entry which is preliminary data.</text>
</comment>
<gene>
    <name evidence="2" type="ORF">KDA_71150</name>
</gene>
<dbReference type="GO" id="GO:0004016">
    <property type="term" value="F:adenylate cyclase activity"/>
    <property type="evidence" value="ECO:0007669"/>
    <property type="project" value="UniProtKB-ARBA"/>
</dbReference>
<reference evidence="3" key="1">
    <citation type="submission" date="2018-12" db="EMBL/GenBank/DDBJ databases">
        <title>Tengunoibacter tsumagoiensis gen. nov., sp. nov., Dictyobacter kobayashii sp. nov., D. alpinus sp. nov., and D. joshuensis sp. nov. and description of Dictyobacteraceae fam. nov. within the order Ktedonobacterales isolated from Tengu-no-mugimeshi.</title>
        <authorList>
            <person name="Wang C.M."/>
            <person name="Zheng Y."/>
            <person name="Sakai Y."/>
            <person name="Toyoda A."/>
            <person name="Minakuchi Y."/>
            <person name="Abe K."/>
            <person name="Yokota A."/>
            <person name="Yabe S."/>
        </authorList>
    </citation>
    <scope>NUCLEOTIDE SEQUENCE [LARGE SCALE GENOMIC DNA]</scope>
    <source>
        <strain evidence="3">Uno16</strain>
    </source>
</reference>
<dbReference type="EMBL" id="BIFT01000002">
    <property type="protein sequence ID" value="GCE31631.1"/>
    <property type="molecule type" value="Genomic_DNA"/>
</dbReference>
<dbReference type="PANTHER" id="PTHR47691">
    <property type="entry name" value="REGULATOR-RELATED"/>
    <property type="match status" value="1"/>
</dbReference>
<dbReference type="Gene3D" id="3.40.50.300">
    <property type="entry name" value="P-loop containing nucleotide triphosphate hydrolases"/>
    <property type="match status" value="1"/>
</dbReference>
<sequence length="985" mass="109697">MNKTTRRFPGGVLTLLFTDIEGSTRLLQQLGSRYADMLRECRRVLRAAFTEQDGYEVDTQGDAFFVVFERAQNAILAAASAQQSLHNTTWPDGVSVRVRMGIHTGELQEVEEGYIGLDVHHAARIMSAAHGGQVLLSQRTHDLIAHELPEPLTIQDLGEYRLKDIPGHSRLFQLVQPHLPQTFPRPATLGRRRSLQGIPSNLASFVGREHELVMLTQRLSRPDVRLLTLIGTAGVGKTRLAFQVARQLEERSSRQICFVALERVRTTDEVLFALAQALDVQEDKNSSLLEQLKSALQEQALILILDNFEHVLPARLLIADLLASCPHLQILVTSRVILHLQAEHIFELAPLPLPAVEAIVDLQSWRPADAISLFVQRAQAVLPNFVLNQENVSSIIKICSYLDGIPLAIELAAAHTRHFKPAQLLARLEQGTIFLQGKAQDVPERQQTLHTAIDWSYNLLEADEQRVFRRMAVCTGGVTLEAAEQVCSASSPVQGNILEVLESLVDKSMLRLSDDWEGEPRYWLLRTLREYGLESLSSTGELQATQAALSEYIVSWITRITPLLNGAEQIFWLDQLDREYDNVRVALRWLLSVEARCTEHIEQAIQLCSALMRFWEIRCYFADGSAFLQQALAASQGISPIIKAQALHNAGFMALLQNEAARAESYLRESQLLFRESGDKESMANILRLQGNLAMVRDNYKVARRLLEEALTLYIDLDNPRRCASTREALVQIACIQGSYQRALTLADEALVAYQALGEHYSTAYPLFDMATILFLAGQERARAKELAEESLALFRSIGNKRLVALVLVLLGQIHYASGDEEVAMTVLEEARHLFKQINERHGTAETLVVLARISGLRGEGEQARALYEEAWKHLSELGGKELAALCLEGYGQILVTLKQAQHAVQCWGIAAGIRAQIVAPMPPVYKKAYLKAMDRARAKLKSDDFQEAWLAGSRLAAAGFEAATYKDLATLFTVTPVGAGAKDA</sequence>
<accession>A0A402BJV0</accession>